<dbReference type="EMBL" id="JJRY01000018">
    <property type="protein sequence ID" value="KEF37099.1"/>
    <property type="molecule type" value="Genomic_DNA"/>
</dbReference>
<dbReference type="Pfam" id="PF19893">
    <property type="entry name" value="DUF6366"/>
    <property type="match status" value="1"/>
</dbReference>
<evidence type="ECO:0000313" key="2">
    <source>
        <dbReference type="EMBL" id="KEF37099.1"/>
    </source>
</evidence>
<accession>A0A072NHF6</accession>
<feature type="compositionally biased region" description="Basic and acidic residues" evidence="1">
    <location>
        <begin position="1"/>
        <end position="18"/>
    </location>
</feature>
<proteinExistence type="predicted"/>
<dbReference type="Proteomes" id="UP000027936">
    <property type="component" value="Unassembled WGS sequence"/>
</dbReference>
<feature type="compositionally biased region" description="Polar residues" evidence="1">
    <location>
        <begin position="19"/>
        <end position="32"/>
    </location>
</feature>
<dbReference type="PATRIC" id="fig|1348973.3.peg.3569"/>
<sequence>MRDKETLEQKRERLRQQEIRNNPTGKLNDSLNRAQNGNLVDLVGSLGWKGMPYLF</sequence>
<evidence type="ECO:0000256" key="1">
    <source>
        <dbReference type="SAM" id="MobiDB-lite"/>
    </source>
</evidence>
<name>A0A072NHF6_SCHAZ</name>
<comment type="caution">
    <text evidence="2">The sequence shown here is derived from an EMBL/GenBank/DDBJ whole genome shotgun (WGS) entry which is preliminary data.</text>
</comment>
<dbReference type="InterPro" id="IPR045946">
    <property type="entry name" value="DUF6366"/>
</dbReference>
<evidence type="ECO:0000313" key="3">
    <source>
        <dbReference type="Proteomes" id="UP000027936"/>
    </source>
</evidence>
<reference evidence="2 3" key="1">
    <citation type="submission" date="2014-04" db="EMBL/GenBank/DDBJ databases">
        <title>Draft genome sequence of Bacillus azotoformans MEV2011, a (co-) denitrifying strain unable to grow in the presence of oxygen.</title>
        <authorList>
            <person name="Nielsen M."/>
            <person name="Schreiber L."/>
            <person name="Finster K."/>
            <person name="Schramm A."/>
        </authorList>
    </citation>
    <scope>NUCLEOTIDE SEQUENCE [LARGE SCALE GENOMIC DNA]</scope>
    <source>
        <strain evidence="2 3">MEV2011</strain>
    </source>
</reference>
<feature type="region of interest" description="Disordered" evidence="1">
    <location>
        <begin position="1"/>
        <end position="32"/>
    </location>
</feature>
<organism evidence="2 3">
    <name type="scientific">Schinkia azotoformans MEV2011</name>
    <dbReference type="NCBI Taxonomy" id="1348973"/>
    <lineage>
        <taxon>Bacteria</taxon>
        <taxon>Bacillati</taxon>
        <taxon>Bacillota</taxon>
        <taxon>Bacilli</taxon>
        <taxon>Bacillales</taxon>
        <taxon>Bacillaceae</taxon>
        <taxon>Calidifontibacillus/Schinkia group</taxon>
        <taxon>Schinkia</taxon>
    </lineage>
</organism>
<dbReference type="AlphaFoldDB" id="A0A072NHF6"/>
<gene>
    <name evidence="2" type="ORF">M670_03692</name>
</gene>
<protein>
    <submittedName>
        <fullName evidence="2">Uncharacterized protein</fullName>
    </submittedName>
</protein>